<sequence length="415" mass="43564">MKSDRFALFGIFGGCVFFTITGLANPFFSLYAAELGATTFAIGAMVTLKALLPIFIAMPAGQLIDSLGPVRMLQWGSWLLLSALACMVFAEGLALLALSQVLLGACIVIMASAFQVLVAKGNRDSRNEAIKRYAMWMSAGGMMGPLIGGAIASTQAVPVDGYHLAFLASTGATGVFMLVLAGVARVYPHPKADEVEIRAADVFSLKGVTGSYRSGFDLAHLRPVQFGLTATFLIMFIQALYMSFLPLYLNENGFSTMLIAVTISLKGLAAMVSRYGLTLLTKYYRVETILMGAGLVSAVCVVLTPLAVVSPVTMLILAAVLGGAVGVNLPISIMVMVDAVGEGQRGKLMGLRLLSNRFSQILSPLTFGFVGGIFGLTAAFYSAGVLLVATVAGFAVFAHRSLVPGPVAVADEPAE</sequence>
<dbReference type="PANTHER" id="PTHR23526:SF4">
    <property type="entry name" value="INTEGRAL MEMBRANE TRANSPORT PROTEIN"/>
    <property type="match status" value="1"/>
</dbReference>
<dbReference type="InterPro" id="IPR020846">
    <property type="entry name" value="MFS_dom"/>
</dbReference>
<name>A0A316GI56_9RHOB</name>
<evidence type="ECO:0000313" key="7">
    <source>
        <dbReference type="Proteomes" id="UP000245708"/>
    </source>
</evidence>
<keyword evidence="7" id="KW-1185">Reference proteome</keyword>
<feature type="domain" description="Major facilitator superfamily (MFS) profile" evidence="5">
    <location>
        <begin position="6"/>
        <end position="401"/>
    </location>
</feature>
<protein>
    <submittedName>
        <fullName evidence="6">Putative MFS family arabinose efflux permease</fullName>
    </submittedName>
</protein>
<dbReference type="Proteomes" id="UP000245708">
    <property type="component" value="Unassembled WGS sequence"/>
</dbReference>
<organism evidence="6 7">
    <name type="scientific">Roseicyclus mahoneyensis</name>
    <dbReference type="NCBI Taxonomy" id="164332"/>
    <lineage>
        <taxon>Bacteria</taxon>
        <taxon>Pseudomonadati</taxon>
        <taxon>Pseudomonadota</taxon>
        <taxon>Alphaproteobacteria</taxon>
        <taxon>Rhodobacterales</taxon>
        <taxon>Roseobacteraceae</taxon>
        <taxon>Roseicyclus</taxon>
    </lineage>
</organism>
<dbReference type="InterPro" id="IPR011701">
    <property type="entry name" value="MFS"/>
</dbReference>
<feature type="transmembrane region" description="Helical" evidence="4">
    <location>
        <begin position="133"/>
        <end position="152"/>
    </location>
</feature>
<dbReference type="GO" id="GO:0022857">
    <property type="term" value="F:transmembrane transporter activity"/>
    <property type="evidence" value="ECO:0007669"/>
    <property type="project" value="InterPro"/>
</dbReference>
<dbReference type="EMBL" id="QGGW01000005">
    <property type="protein sequence ID" value="PWK60281.1"/>
    <property type="molecule type" value="Genomic_DNA"/>
</dbReference>
<feature type="transmembrane region" description="Helical" evidence="4">
    <location>
        <begin position="314"/>
        <end position="337"/>
    </location>
</feature>
<feature type="transmembrane region" description="Helical" evidence="4">
    <location>
        <begin position="289"/>
        <end position="308"/>
    </location>
</feature>
<evidence type="ECO:0000313" key="6">
    <source>
        <dbReference type="EMBL" id="PWK60281.1"/>
    </source>
</evidence>
<evidence type="ECO:0000256" key="1">
    <source>
        <dbReference type="ARBA" id="ARBA00022692"/>
    </source>
</evidence>
<evidence type="ECO:0000256" key="4">
    <source>
        <dbReference type="SAM" id="Phobius"/>
    </source>
</evidence>
<dbReference type="Gene3D" id="1.20.1250.20">
    <property type="entry name" value="MFS general substrate transporter like domains"/>
    <property type="match status" value="2"/>
</dbReference>
<accession>A0A316GI56</accession>
<keyword evidence="3 4" id="KW-0472">Membrane</keyword>
<comment type="caution">
    <text evidence="6">The sequence shown here is derived from an EMBL/GenBank/DDBJ whole genome shotgun (WGS) entry which is preliminary data.</text>
</comment>
<dbReference type="Pfam" id="PF07690">
    <property type="entry name" value="MFS_1"/>
    <property type="match status" value="1"/>
</dbReference>
<feature type="transmembrane region" description="Helical" evidence="4">
    <location>
        <begin position="226"/>
        <end position="248"/>
    </location>
</feature>
<dbReference type="RefSeq" id="WP_170119070.1">
    <property type="nucleotide sequence ID" value="NZ_QGGW01000005.1"/>
</dbReference>
<keyword evidence="2 4" id="KW-1133">Transmembrane helix</keyword>
<dbReference type="InterPro" id="IPR036259">
    <property type="entry name" value="MFS_trans_sf"/>
</dbReference>
<dbReference type="InterPro" id="IPR052528">
    <property type="entry name" value="Sugar_transport-like"/>
</dbReference>
<dbReference type="PANTHER" id="PTHR23526">
    <property type="entry name" value="INTEGRAL MEMBRANE TRANSPORT PROTEIN-RELATED"/>
    <property type="match status" value="1"/>
</dbReference>
<feature type="transmembrane region" description="Helical" evidence="4">
    <location>
        <begin position="7"/>
        <end position="28"/>
    </location>
</feature>
<evidence type="ECO:0000259" key="5">
    <source>
        <dbReference type="PROSITE" id="PS50850"/>
    </source>
</evidence>
<feature type="transmembrane region" description="Helical" evidence="4">
    <location>
        <begin position="40"/>
        <end position="60"/>
    </location>
</feature>
<keyword evidence="1 4" id="KW-0812">Transmembrane</keyword>
<proteinExistence type="predicted"/>
<dbReference type="SUPFAM" id="SSF103473">
    <property type="entry name" value="MFS general substrate transporter"/>
    <property type="match status" value="1"/>
</dbReference>
<dbReference type="PROSITE" id="PS50850">
    <property type="entry name" value="MFS"/>
    <property type="match status" value="1"/>
</dbReference>
<evidence type="ECO:0000256" key="2">
    <source>
        <dbReference type="ARBA" id="ARBA00022989"/>
    </source>
</evidence>
<evidence type="ECO:0000256" key="3">
    <source>
        <dbReference type="ARBA" id="ARBA00023136"/>
    </source>
</evidence>
<feature type="transmembrane region" description="Helical" evidence="4">
    <location>
        <begin position="164"/>
        <end position="184"/>
    </location>
</feature>
<gene>
    <name evidence="6" type="ORF">C7455_105266</name>
</gene>
<feature type="transmembrane region" description="Helical" evidence="4">
    <location>
        <begin position="254"/>
        <end position="277"/>
    </location>
</feature>
<reference evidence="6 7" key="1">
    <citation type="submission" date="2018-05" db="EMBL/GenBank/DDBJ databases">
        <title>Genomic Encyclopedia of Type Strains, Phase IV (KMG-IV): sequencing the most valuable type-strain genomes for metagenomic binning, comparative biology and taxonomic classification.</title>
        <authorList>
            <person name="Goeker M."/>
        </authorList>
    </citation>
    <scope>NUCLEOTIDE SEQUENCE [LARGE SCALE GENOMIC DNA]</scope>
    <source>
        <strain evidence="6 7">DSM 16097</strain>
    </source>
</reference>
<dbReference type="AlphaFoldDB" id="A0A316GI56"/>
<feature type="transmembrane region" description="Helical" evidence="4">
    <location>
        <begin position="101"/>
        <end position="121"/>
    </location>
</feature>
<feature type="transmembrane region" description="Helical" evidence="4">
    <location>
        <begin position="72"/>
        <end position="95"/>
    </location>
</feature>